<reference evidence="11" key="2">
    <citation type="submission" date="2023-06" db="EMBL/GenBank/DDBJ databases">
        <authorList>
            <consortium name="Lawrence Berkeley National Laboratory"/>
            <person name="Haridas S."/>
            <person name="Hensen N."/>
            <person name="Bonometti L."/>
            <person name="Westerberg I."/>
            <person name="Brannstrom I.O."/>
            <person name="Guillou S."/>
            <person name="Cros-Aarteil S."/>
            <person name="Calhoun S."/>
            <person name="Kuo A."/>
            <person name="Mondo S."/>
            <person name="Pangilinan J."/>
            <person name="Riley R."/>
            <person name="Labutti K."/>
            <person name="Andreopoulos B."/>
            <person name="Lipzen A."/>
            <person name="Chen C."/>
            <person name="Yanf M."/>
            <person name="Daum C."/>
            <person name="Ng V."/>
            <person name="Clum A."/>
            <person name="Steindorff A."/>
            <person name="Ohm R."/>
            <person name="Martin F."/>
            <person name="Silar P."/>
            <person name="Natvig D."/>
            <person name="Lalanne C."/>
            <person name="Gautier V."/>
            <person name="Ament-Velasquez S.L."/>
            <person name="Kruys A."/>
            <person name="Hutchinson M.I."/>
            <person name="Powell A.J."/>
            <person name="Barry K."/>
            <person name="Miller A.N."/>
            <person name="Grigoriev I.V."/>
            <person name="Debuchy R."/>
            <person name="Gladieux P."/>
            <person name="Thoren M.H."/>
            <person name="Johannesson H."/>
        </authorList>
    </citation>
    <scope>NUCLEOTIDE SEQUENCE</scope>
    <source>
        <strain evidence="11">CBS 118394</strain>
    </source>
</reference>
<dbReference type="PRINTS" id="PR00449">
    <property type="entry name" value="RASTRNSFRMNG"/>
</dbReference>
<evidence type="ECO:0000256" key="8">
    <source>
        <dbReference type="ARBA" id="ARBA00023288"/>
    </source>
</evidence>
<dbReference type="SMART" id="SM00175">
    <property type="entry name" value="RAB"/>
    <property type="match status" value="1"/>
</dbReference>
<keyword evidence="4" id="KW-0488">Methylation</keyword>
<feature type="region of interest" description="Disordered" evidence="10">
    <location>
        <begin position="1"/>
        <end position="57"/>
    </location>
</feature>
<evidence type="ECO:0000256" key="9">
    <source>
        <dbReference type="ARBA" id="ARBA00023289"/>
    </source>
</evidence>
<evidence type="ECO:0000256" key="5">
    <source>
        <dbReference type="ARBA" id="ARBA00022741"/>
    </source>
</evidence>
<dbReference type="GO" id="GO:0005525">
    <property type="term" value="F:GTP binding"/>
    <property type="evidence" value="ECO:0007669"/>
    <property type="project" value="UniProtKB-KW"/>
</dbReference>
<evidence type="ECO:0000256" key="6">
    <source>
        <dbReference type="ARBA" id="ARBA00023134"/>
    </source>
</evidence>
<dbReference type="AlphaFoldDB" id="A0AAE0IDJ2"/>
<evidence type="ECO:0000256" key="4">
    <source>
        <dbReference type="ARBA" id="ARBA00022481"/>
    </source>
</evidence>
<keyword evidence="8" id="KW-0449">Lipoprotein</keyword>
<dbReference type="GO" id="GO:0007264">
    <property type="term" value="P:small GTPase-mediated signal transduction"/>
    <property type="evidence" value="ECO:0007669"/>
    <property type="project" value="InterPro"/>
</dbReference>
<keyword evidence="3" id="KW-1003">Cell membrane</keyword>
<comment type="similarity">
    <text evidence="2">Belongs to the small GTPase superfamily. Rho family.</text>
</comment>
<dbReference type="InterPro" id="IPR005225">
    <property type="entry name" value="Small_GTP-bd"/>
</dbReference>
<dbReference type="GO" id="GO:0003924">
    <property type="term" value="F:GTPase activity"/>
    <property type="evidence" value="ECO:0007669"/>
    <property type="project" value="InterPro"/>
</dbReference>
<dbReference type="SMART" id="SM00174">
    <property type="entry name" value="RHO"/>
    <property type="match status" value="1"/>
</dbReference>
<evidence type="ECO:0000256" key="3">
    <source>
        <dbReference type="ARBA" id="ARBA00022475"/>
    </source>
</evidence>
<evidence type="ECO:0000256" key="7">
    <source>
        <dbReference type="ARBA" id="ARBA00023136"/>
    </source>
</evidence>
<keyword evidence="7" id="KW-0472">Membrane</keyword>
<keyword evidence="6" id="KW-0342">GTP-binding</keyword>
<proteinExistence type="inferred from homology"/>
<evidence type="ECO:0000256" key="1">
    <source>
        <dbReference type="ARBA" id="ARBA00004342"/>
    </source>
</evidence>
<comment type="caution">
    <text evidence="11">The sequence shown here is derived from an EMBL/GenBank/DDBJ whole genome shotgun (WGS) entry which is preliminary data.</text>
</comment>
<keyword evidence="12" id="KW-1185">Reference proteome</keyword>
<sequence length="300" mass="32872">MFASTPRIQTSSSTVTRVSFIETDPSPSPPTSGVKTNSGDHPPKEKVAPPHPPDQNLPALLSINPDSGEFWLGPIFANHPLPEPGNQDPEVWEELASRAEARRKLVIVGDTGIGKTWLLIVFSKNIFVGGIGAPTVFENSVGYITASDKFVELGLWDTSGFDDYDRLRPLSYEMNGMCDVILICYGIDYPDSLANVVEKWYPEVSHHCPGVPTFLVGLQKDLRNDEKTIKDLSISAQRPVQEYEGRAAAEKVGAAKYFECSAKTGEGVWAVFEAAAELALAQQKPTKRPGIIRRVFGRSK</sequence>
<dbReference type="EMBL" id="JAUEDM010000003">
    <property type="protein sequence ID" value="KAK3323081.1"/>
    <property type="molecule type" value="Genomic_DNA"/>
</dbReference>
<accession>A0AAE0IDJ2</accession>
<dbReference type="Pfam" id="PF00071">
    <property type="entry name" value="Ras"/>
    <property type="match status" value="1"/>
</dbReference>
<dbReference type="SMART" id="SM00173">
    <property type="entry name" value="RAS"/>
    <property type="match status" value="1"/>
</dbReference>
<dbReference type="Proteomes" id="UP001283341">
    <property type="component" value="Unassembled WGS sequence"/>
</dbReference>
<gene>
    <name evidence="11" type="ORF">B0H66DRAFT_474502</name>
</gene>
<dbReference type="SUPFAM" id="SSF52540">
    <property type="entry name" value="P-loop containing nucleoside triphosphate hydrolases"/>
    <property type="match status" value="1"/>
</dbReference>
<organism evidence="11 12">
    <name type="scientific">Apodospora peruviana</name>
    <dbReference type="NCBI Taxonomy" id="516989"/>
    <lineage>
        <taxon>Eukaryota</taxon>
        <taxon>Fungi</taxon>
        <taxon>Dikarya</taxon>
        <taxon>Ascomycota</taxon>
        <taxon>Pezizomycotina</taxon>
        <taxon>Sordariomycetes</taxon>
        <taxon>Sordariomycetidae</taxon>
        <taxon>Sordariales</taxon>
        <taxon>Lasiosphaeriaceae</taxon>
        <taxon>Apodospora</taxon>
    </lineage>
</organism>
<name>A0AAE0IDJ2_9PEZI</name>
<evidence type="ECO:0000256" key="2">
    <source>
        <dbReference type="ARBA" id="ARBA00010142"/>
    </source>
</evidence>
<dbReference type="PROSITE" id="PS51420">
    <property type="entry name" value="RHO"/>
    <property type="match status" value="1"/>
</dbReference>
<evidence type="ECO:0000313" key="12">
    <source>
        <dbReference type="Proteomes" id="UP001283341"/>
    </source>
</evidence>
<dbReference type="Gene3D" id="3.40.50.300">
    <property type="entry name" value="P-loop containing nucleotide triphosphate hydrolases"/>
    <property type="match status" value="1"/>
</dbReference>
<keyword evidence="5" id="KW-0547">Nucleotide-binding</keyword>
<dbReference type="InterPro" id="IPR001806">
    <property type="entry name" value="Small_GTPase"/>
</dbReference>
<dbReference type="InterPro" id="IPR027417">
    <property type="entry name" value="P-loop_NTPase"/>
</dbReference>
<keyword evidence="11" id="KW-0378">Hydrolase</keyword>
<dbReference type="GO" id="GO:0005886">
    <property type="term" value="C:plasma membrane"/>
    <property type="evidence" value="ECO:0007669"/>
    <property type="project" value="UniProtKB-SubCell"/>
</dbReference>
<reference evidence="11" key="1">
    <citation type="journal article" date="2023" name="Mol. Phylogenet. Evol.">
        <title>Genome-scale phylogeny and comparative genomics of the fungal order Sordariales.</title>
        <authorList>
            <person name="Hensen N."/>
            <person name="Bonometti L."/>
            <person name="Westerberg I."/>
            <person name="Brannstrom I.O."/>
            <person name="Guillou S."/>
            <person name="Cros-Aarteil S."/>
            <person name="Calhoun S."/>
            <person name="Haridas S."/>
            <person name="Kuo A."/>
            <person name="Mondo S."/>
            <person name="Pangilinan J."/>
            <person name="Riley R."/>
            <person name="LaButti K."/>
            <person name="Andreopoulos B."/>
            <person name="Lipzen A."/>
            <person name="Chen C."/>
            <person name="Yan M."/>
            <person name="Daum C."/>
            <person name="Ng V."/>
            <person name="Clum A."/>
            <person name="Steindorff A."/>
            <person name="Ohm R.A."/>
            <person name="Martin F."/>
            <person name="Silar P."/>
            <person name="Natvig D.O."/>
            <person name="Lalanne C."/>
            <person name="Gautier V."/>
            <person name="Ament-Velasquez S.L."/>
            <person name="Kruys A."/>
            <person name="Hutchinson M.I."/>
            <person name="Powell A.J."/>
            <person name="Barry K."/>
            <person name="Miller A.N."/>
            <person name="Grigoriev I.V."/>
            <person name="Debuchy R."/>
            <person name="Gladieux P."/>
            <person name="Hiltunen Thoren M."/>
            <person name="Johannesson H."/>
        </authorList>
    </citation>
    <scope>NUCLEOTIDE SEQUENCE</scope>
    <source>
        <strain evidence="11">CBS 118394</strain>
    </source>
</reference>
<dbReference type="NCBIfam" id="TIGR00231">
    <property type="entry name" value="small_GTP"/>
    <property type="match status" value="1"/>
</dbReference>
<feature type="compositionally biased region" description="Polar residues" evidence="10">
    <location>
        <begin position="1"/>
        <end position="17"/>
    </location>
</feature>
<comment type="subcellular location">
    <subcellularLocation>
        <location evidence="1">Cell membrane</location>
        <topology evidence="1">Lipid-anchor</topology>
        <orientation evidence="1">Cytoplasmic side</orientation>
    </subcellularLocation>
</comment>
<keyword evidence="9" id="KW-0636">Prenylation</keyword>
<dbReference type="PANTHER" id="PTHR24072">
    <property type="entry name" value="RHO FAMILY GTPASE"/>
    <property type="match status" value="1"/>
</dbReference>
<dbReference type="FunFam" id="3.40.50.300:FF:000983">
    <property type="entry name" value="Rho family GTPase"/>
    <property type="match status" value="1"/>
</dbReference>
<dbReference type="InterPro" id="IPR003578">
    <property type="entry name" value="Small_GTPase_Rho"/>
</dbReference>
<protein>
    <submittedName>
        <fullName evidence="11">P-loop containing nucleoside triphosphate hydrolase protein</fullName>
    </submittedName>
</protein>
<evidence type="ECO:0000313" key="11">
    <source>
        <dbReference type="EMBL" id="KAK3323081.1"/>
    </source>
</evidence>
<dbReference type="PROSITE" id="PS51419">
    <property type="entry name" value="RAB"/>
    <property type="match status" value="1"/>
</dbReference>
<evidence type="ECO:0000256" key="10">
    <source>
        <dbReference type="SAM" id="MobiDB-lite"/>
    </source>
</evidence>